<sequence length="586" mass="65281">MENLGADDVFHNGSTEHQRMKSATRGFPSELDKAPLNKKPRPSALCLSTSGNAGLNRNLLPQKLEVAEPVVSAGFNKEVNFLFGEMDKPETGLNGTGALHTPGLPIKPHLQSYSLLTPTGTTVKMFTFPERPPPSSEENLVRDIVEAFRQLESVSVIPEPQMIFEPVFYSVEAINALFVALAKPGCRLDVIDVIAQLNDLFGQFRHLPSAKGQYLKKMPAAGTVVLAPYKEEGSVEEWFRGLVTKACADDVHCDVLYSDFGNSTTIPFQDLMVLPASLCGIAPITVPCRLAGFGYGFQAQQADTILRAFREIISKEQGVTGLTGHGNGNSSADFFEIELFHRNNRHPIQQKMAALGQMTPPGKVANRHGRDIVPFGVRKVRVKAEVKEVKDCPLQFYAWPDLPHHHDKVKAKLRTISQALARHFSNDYNFAVPEEGCLVAVQFRSHNYRGVVTAVSYVTKTVAVRLMDWGLQLDKLAFWQLRPLQPVDMEEVPLAIRFRISWADDQWARLPQDLDVEGKRDARLDGLQHFHFEEGQEYEVKVERVRRTGEEDELYGGILAEQVVEALMKLPADKGKENAEVETSTV</sequence>
<protein>
    <recommendedName>
        <fullName evidence="2">Tudor domain-containing protein</fullName>
    </recommendedName>
</protein>
<dbReference type="OrthoDB" id="5800423at2759"/>
<reference evidence="3 4" key="1">
    <citation type="journal article" date="2016" name="Nat. Commun.">
        <title>Extremotolerant tardigrade genome and improved radiotolerance of human cultured cells by tardigrade-unique protein.</title>
        <authorList>
            <person name="Hashimoto T."/>
            <person name="Horikawa D.D."/>
            <person name="Saito Y."/>
            <person name="Kuwahara H."/>
            <person name="Kozuka-Hata H."/>
            <person name="Shin-I T."/>
            <person name="Minakuchi Y."/>
            <person name="Ohishi K."/>
            <person name="Motoyama A."/>
            <person name="Aizu T."/>
            <person name="Enomoto A."/>
            <person name="Kondo K."/>
            <person name="Tanaka S."/>
            <person name="Hara Y."/>
            <person name="Koshikawa S."/>
            <person name="Sagara H."/>
            <person name="Miura T."/>
            <person name="Yokobori S."/>
            <person name="Miyagawa K."/>
            <person name="Suzuki Y."/>
            <person name="Kubo T."/>
            <person name="Oyama M."/>
            <person name="Kohara Y."/>
            <person name="Fujiyama A."/>
            <person name="Arakawa K."/>
            <person name="Katayama T."/>
            <person name="Toyoda A."/>
            <person name="Kunieda T."/>
        </authorList>
    </citation>
    <scope>NUCLEOTIDE SEQUENCE [LARGE SCALE GENOMIC DNA]</scope>
    <source>
        <strain evidence="3 4">YOKOZUNA-1</strain>
    </source>
</reference>
<feature type="domain" description="Tudor" evidence="2">
    <location>
        <begin position="217"/>
        <end position="279"/>
    </location>
</feature>
<evidence type="ECO:0000313" key="3">
    <source>
        <dbReference type="EMBL" id="GAU91117.1"/>
    </source>
</evidence>
<dbReference type="EMBL" id="BDGG01000002">
    <property type="protein sequence ID" value="GAU91117.1"/>
    <property type="molecule type" value="Genomic_DNA"/>
</dbReference>
<dbReference type="InterPro" id="IPR050621">
    <property type="entry name" value="Tudor_domain_containing"/>
</dbReference>
<dbReference type="InterPro" id="IPR035437">
    <property type="entry name" value="SNase_OB-fold_sf"/>
</dbReference>
<dbReference type="SMART" id="SM00333">
    <property type="entry name" value="TUDOR"/>
    <property type="match status" value="2"/>
</dbReference>
<dbReference type="InterPro" id="IPR002999">
    <property type="entry name" value="Tudor"/>
</dbReference>
<dbReference type="PANTHER" id="PTHR22948">
    <property type="entry name" value="TUDOR DOMAIN CONTAINING PROTEIN"/>
    <property type="match status" value="1"/>
</dbReference>
<name>A0A1D1UV39_RAMVA</name>
<organism evidence="3 4">
    <name type="scientific">Ramazzottius varieornatus</name>
    <name type="common">Water bear</name>
    <name type="synonym">Tardigrade</name>
    <dbReference type="NCBI Taxonomy" id="947166"/>
    <lineage>
        <taxon>Eukaryota</taxon>
        <taxon>Metazoa</taxon>
        <taxon>Ecdysozoa</taxon>
        <taxon>Tardigrada</taxon>
        <taxon>Eutardigrada</taxon>
        <taxon>Parachela</taxon>
        <taxon>Hypsibioidea</taxon>
        <taxon>Ramazzottiidae</taxon>
        <taxon>Ramazzottius</taxon>
    </lineage>
</organism>
<evidence type="ECO:0000256" key="1">
    <source>
        <dbReference type="SAM" id="MobiDB-lite"/>
    </source>
</evidence>
<dbReference type="Proteomes" id="UP000186922">
    <property type="component" value="Unassembled WGS sequence"/>
</dbReference>
<dbReference type="Gene3D" id="2.30.30.140">
    <property type="match status" value="2"/>
</dbReference>
<feature type="compositionally biased region" description="Basic and acidic residues" evidence="1">
    <location>
        <begin position="8"/>
        <end position="19"/>
    </location>
</feature>
<evidence type="ECO:0000313" key="4">
    <source>
        <dbReference type="Proteomes" id="UP000186922"/>
    </source>
</evidence>
<feature type="region of interest" description="Disordered" evidence="1">
    <location>
        <begin position="1"/>
        <end position="52"/>
    </location>
</feature>
<accession>A0A1D1UV39</accession>
<comment type="caution">
    <text evidence="3">The sequence shown here is derived from an EMBL/GenBank/DDBJ whole genome shotgun (WGS) entry which is preliminary data.</text>
</comment>
<feature type="domain" description="Tudor" evidence="2">
    <location>
        <begin position="431"/>
        <end position="489"/>
    </location>
</feature>
<gene>
    <name evidence="3" type="primary">RvY_03435-1</name>
    <name evidence="3" type="synonym">RvY_03435.1</name>
    <name evidence="3" type="ORF">RvY_03435</name>
</gene>
<dbReference type="PANTHER" id="PTHR22948:SF29">
    <property type="entry name" value="FI02030P-RELATED"/>
    <property type="match status" value="1"/>
</dbReference>
<keyword evidence="4" id="KW-1185">Reference proteome</keyword>
<dbReference type="Pfam" id="PF00567">
    <property type="entry name" value="TUDOR"/>
    <property type="match status" value="1"/>
</dbReference>
<dbReference type="Gene3D" id="2.40.50.90">
    <property type="match status" value="1"/>
</dbReference>
<evidence type="ECO:0000259" key="2">
    <source>
        <dbReference type="SMART" id="SM00333"/>
    </source>
</evidence>
<dbReference type="GO" id="GO:0005737">
    <property type="term" value="C:cytoplasm"/>
    <property type="evidence" value="ECO:0007669"/>
    <property type="project" value="UniProtKB-ARBA"/>
</dbReference>
<proteinExistence type="predicted"/>
<dbReference type="SUPFAM" id="SSF63748">
    <property type="entry name" value="Tudor/PWWP/MBT"/>
    <property type="match status" value="1"/>
</dbReference>
<dbReference type="AlphaFoldDB" id="A0A1D1UV39"/>